<comment type="cofactor">
    <cofactor evidence="1">
        <name>Zn(2+)</name>
        <dbReference type="ChEBI" id="CHEBI:29105"/>
    </cofactor>
</comment>
<organism evidence="10 11">
    <name type="scientific">Nocardiopsis alba</name>
    <dbReference type="NCBI Taxonomy" id="53437"/>
    <lineage>
        <taxon>Bacteria</taxon>
        <taxon>Bacillati</taxon>
        <taxon>Actinomycetota</taxon>
        <taxon>Actinomycetes</taxon>
        <taxon>Streptosporangiales</taxon>
        <taxon>Nocardiopsidaceae</taxon>
        <taxon>Nocardiopsis</taxon>
    </lineage>
</organism>
<feature type="compositionally biased region" description="Basic and acidic residues" evidence="8">
    <location>
        <begin position="42"/>
        <end position="54"/>
    </location>
</feature>
<feature type="compositionally biased region" description="Low complexity" evidence="8">
    <location>
        <begin position="65"/>
        <end position="74"/>
    </location>
</feature>
<evidence type="ECO:0000256" key="5">
    <source>
        <dbReference type="ARBA" id="ARBA00022833"/>
    </source>
</evidence>
<feature type="active site" description="Proton donor/acceptor" evidence="7">
    <location>
        <position position="368"/>
    </location>
</feature>
<keyword evidence="11" id="KW-1185">Reference proteome</keyword>
<gene>
    <name evidence="10" type="ORF">VSQ78_01355</name>
</gene>
<keyword evidence="6" id="KW-0482">Metalloprotease</keyword>
<keyword evidence="3" id="KW-0645">Protease</keyword>
<dbReference type="PROSITE" id="PS52035">
    <property type="entry name" value="PEPTIDASE_M14"/>
    <property type="match status" value="1"/>
</dbReference>
<evidence type="ECO:0000256" key="4">
    <source>
        <dbReference type="ARBA" id="ARBA00022801"/>
    </source>
</evidence>
<evidence type="ECO:0000256" key="8">
    <source>
        <dbReference type="SAM" id="MobiDB-lite"/>
    </source>
</evidence>
<evidence type="ECO:0000313" key="10">
    <source>
        <dbReference type="EMBL" id="MFB8766330.1"/>
    </source>
</evidence>
<dbReference type="SUPFAM" id="SSF53187">
    <property type="entry name" value="Zn-dependent exopeptidases"/>
    <property type="match status" value="1"/>
</dbReference>
<reference evidence="10 11" key="1">
    <citation type="submission" date="2024-01" db="EMBL/GenBank/DDBJ databases">
        <title>Genome mining of biosynthetic gene clusters to explore secondary metabolites of Streptomyces sp.</title>
        <authorList>
            <person name="Baig A."/>
            <person name="Ajitkumar Shintre N."/>
            <person name="Kumar H."/>
            <person name="Anbarasu A."/>
            <person name="Ramaiah S."/>
        </authorList>
    </citation>
    <scope>NUCLEOTIDE SEQUENCE [LARGE SCALE GENOMIC DNA]</scope>
    <source>
        <strain evidence="10 11">A01</strain>
    </source>
</reference>
<dbReference type="EMBL" id="JAYMRS010000001">
    <property type="protein sequence ID" value="MFB8766330.1"/>
    <property type="molecule type" value="Genomic_DNA"/>
</dbReference>
<dbReference type="InterPro" id="IPR000834">
    <property type="entry name" value="Peptidase_M14"/>
</dbReference>
<evidence type="ECO:0000256" key="3">
    <source>
        <dbReference type="ARBA" id="ARBA00022670"/>
    </source>
</evidence>
<protein>
    <submittedName>
        <fullName evidence="10">M14 family zinc carboxypeptidase</fullName>
    </submittedName>
</protein>
<keyword evidence="4" id="KW-0378">Hydrolase</keyword>
<evidence type="ECO:0000313" key="11">
    <source>
        <dbReference type="Proteomes" id="UP001585053"/>
    </source>
</evidence>
<comment type="caution">
    <text evidence="10">The sequence shown here is derived from an EMBL/GenBank/DDBJ whole genome shotgun (WGS) entry which is preliminary data.</text>
</comment>
<evidence type="ECO:0000256" key="6">
    <source>
        <dbReference type="ARBA" id="ARBA00023049"/>
    </source>
</evidence>
<comment type="similarity">
    <text evidence="2 7">Belongs to the peptidase M14 family.</text>
</comment>
<name>A0ABV5DP17_9ACTN</name>
<evidence type="ECO:0000259" key="9">
    <source>
        <dbReference type="PROSITE" id="PS52035"/>
    </source>
</evidence>
<dbReference type="PRINTS" id="PR00765">
    <property type="entry name" value="CRBOXYPTASEA"/>
</dbReference>
<accession>A0ABV5DP17</accession>
<dbReference type="GO" id="GO:0004180">
    <property type="term" value="F:carboxypeptidase activity"/>
    <property type="evidence" value="ECO:0007669"/>
    <property type="project" value="UniProtKB-KW"/>
</dbReference>
<dbReference type="Proteomes" id="UP001585053">
    <property type="component" value="Unassembled WGS sequence"/>
</dbReference>
<evidence type="ECO:0000256" key="7">
    <source>
        <dbReference type="PROSITE-ProRule" id="PRU01379"/>
    </source>
</evidence>
<feature type="domain" description="Peptidase M14" evidence="9">
    <location>
        <begin position="103"/>
        <end position="403"/>
    </location>
</feature>
<evidence type="ECO:0000256" key="2">
    <source>
        <dbReference type="ARBA" id="ARBA00005988"/>
    </source>
</evidence>
<dbReference type="RefSeq" id="WP_376736600.1">
    <property type="nucleotide sequence ID" value="NZ_JAYMRS010000001.1"/>
</dbReference>
<dbReference type="PANTHER" id="PTHR11705:SF143">
    <property type="entry name" value="SLL0236 PROTEIN"/>
    <property type="match status" value="1"/>
</dbReference>
<dbReference type="PANTHER" id="PTHR11705">
    <property type="entry name" value="PROTEASE FAMILY M14 CARBOXYPEPTIDASE A,B"/>
    <property type="match status" value="1"/>
</dbReference>
<sequence>MPPSPASGPAAGRARRSIALVGTLTALVMAGATALPSPVLAEPREEANGPERNETAAGPEALSMTAATAAASATGVDPSAAYPRRTELPVPPENPDDRSIRLGLTAYHDIAPALNDLQETSDRVSVEIVGESVEGRDLYLVTLTEPETRAEAGHQRRMRELIEEDPERAARDSTLPERYKTPVHVNANIHGDEWEGTDASLRIIEELATAEDEWTEELLGSSRLYFTVTANPDGRVAGTRVNSAGFDLNRDFVTVSQPETAAIRQVMIDTQPLVMVDQHGYVNGTLIEPTTPPHGQNYEYDLFIANTYANGLAMEQAVLDLGYTAEDDGVLPPQIPFRDWEDGWDDWPPIFTPMYAPYQGAVASATVEFPLRVNRADYDLPVEELRRRTAINTDISAATIEATLEFASEHREKLIGDQIEVFRRGSAGEEQVVPPEGWVPGFGPEDVYTTDFPRAYVIPAGEEQRSAPAAARLVDTLVSHDVRVSRAEEAFELDGTSYPAGSYLVDMHQSKRGMANVLLEDGRDISDDVEAMYDISGWSHGRLWGATVTATESTPPDGAPVDIAAPTGAVEGEGDWLLRLDDAADVAALHDLIAAGAEPVWADRGSVLVSAGHADAVAEAADRRGAVFTSVDREAEGPVVGGVRLAAAAAADEVLTLGELGFDVETVSTAVLDDGFDWSGIDVLYVSSGLVYDDLGERARADLDAFLERGGVVARGSAGARFNAQAGLLDATRREGRSDANGVVRVEDGDGALAGTGGYGFVYSPGWFTDLGPEVTVEQTYADGDPLVAGHWRPDADGAGGRDEAAGRPSVVGGVSERGVAVVLFGTEPLFRNHPKGSFGQVAQAVHWSAISGGNA</sequence>
<feature type="region of interest" description="Disordered" evidence="8">
    <location>
        <begin position="35"/>
        <end position="99"/>
    </location>
</feature>
<keyword evidence="5" id="KW-0862">Zinc</keyword>
<evidence type="ECO:0000256" key="1">
    <source>
        <dbReference type="ARBA" id="ARBA00001947"/>
    </source>
</evidence>
<dbReference type="Pfam" id="PF00246">
    <property type="entry name" value="Peptidase_M14"/>
    <property type="match status" value="1"/>
</dbReference>
<dbReference type="Gene3D" id="3.40.630.10">
    <property type="entry name" value="Zn peptidases"/>
    <property type="match status" value="1"/>
</dbReference>
<dbReference type="SMART" id="SM00631">
    <property type="entry name" value="Zn_pept"/>
    <property type="match status" value="1"/>
</dbReference>
<keyword evidence="10" id="KW-0121">Carboxypeptidase</keyword>
<proteinExistence type="inferred from homology"/>